<organism evidence="2">
    <name type="scientific">Picea glauca</name>
    <name type="common">White spruce</name>
    <name type="synonym">Pinus glauca</name>
    <dbReference type="NCBI Taxonomy" id="3330"/>
    <lineage>
        <taxon>Eukaryota</taxon>
        <taxon>Viridiplantae</taxon>
        <taxon>Streptophyta</taxon>
        <taxon>Embryophyta</taxon>
        <taxon>Tracheophyta</taxon>
        <taxon>Spermatophyta</taxon>
        <taxon>Pinopsida</taxon>
        <taxon>Pinidae</taxon>
        <taxon>Conifers I</taxon>
        <taxon>Pinales</taxon>
        <taxon>Pinaceae</taxon>
        <taxon>Picea</taxon>
    </lineage>
</organism>
<feature type="region of interest" description="Disordered" evidence="1">
    <location>
        <begin position="1"/>
        <end position="21"/>
    </location>
</feature>
<feature type="compositionally biased region" description="Basic and acidic residues" evidence="1">
    <location>
        <begin position="1"/>
        <end position="16"/>
    </location>
</feature>
<reference evidence="2" key="1">
    <citation type="journal article" date="2015" name="Genome Biol. Evol.">
        <title>Organellar Genomes of White Spruce (Picea glauca): Assembly and Annotation.</title>
        <authorList>
            <person name="Jackman S.D."/>
            <person name="Warren R.L."/>
            <person name="Gibb E.A."/>
            <person name="Vandervalk B.P."/>
            <person name="Mohamadi H."/>
            <person name="Chu J."/>
            <person name="Raymond A."/>
            <person name="Pleasance S."/>
            <person name="Coope R."/>
            <person name="Wildung M.R."/>
            <person name="Ritland C.E."/>
            <person name="Bousquet J."/>
            <person name="Jones S.J."/>
            <person name="Bohlmann J."/>
            <person name="Birol I."/>
        </authorList>
    </citation>
    <scope>NUCLEOTIDE SEQUENCE [LARGE SCALE GENOMIC DNA]</scope>
    <source>
        <tissue evidence="2">Flushing bud</tissue>
    </source>
</reference>
<name>A0A101M3E0_PICGL</name>
<protein>
    <submittedName>
        <fullName evidence="2">Uncharacterized protein</fullName>
    </submittedName>
</protein>
<comment type="caution">
    <text evidence="2">The sequence shown here is derived from an EMBL/GenBank/DDBJ whole genome shotgun (WGS) entry which is preliminary data.</text>
</comment>
<geneLocation type="mitochondrion" evidence="2"/>
<dbReference type="EMBL" id="LKAM01000001">
    <property type="protein sequence ID" value="KUM50344.1"/>
    <property type="molecule type" value="Genomic_DNA"/>
</dbReference>
<accession>A0A101M3E0</accession>
<proteinExistence type="predicted"/>
<sequence>MKESGDEVKHKEERHANAKLASGKPRLSLTYGWMLVDRWKMERGGVGLGTD</sequence>
<gene>
    <name evidence="2" type="ORF">ABT39_MTgene187</name>
</gene>
<evidence type="ECO:0000313" key="2">
    <source>
        <dbReference type="EMBL" id="KUM50344.1"/>
    </source>
</evidence>
<keyword evidence="2" id="KW-0496">Mitochondrion</keyword>
<dbReference type="AlphaFoldDB" id="A0A101M3E0"/>
<evidence type="ECO:0000256" key="1">
    <source>
        <dbReference type="SAM" id="MobiDB-lite"/>
    </source>
</evidence>